<proteinExistence type="predicted"/>
<evidence type="ECO:0008006" key="5">
    <source>
        <dbReference type="Google" id="ProtNLM"/>
    </source>
</evidence>
<sequence>MSVSDFLFNGSPPPSVTTYGSSTANLPTWYSDYLQSILANGNAVAGEEYQPYGGPRVADFTQDQQNAFQSIRSGQGQYSPYVSGAINDTQTAASMSPIASAQPYLNQASQTAPDVIGNYMNPYTEQVTNRIGDLAARNLNEKLMPAIGDTFARAGQFGGSRQQEVTGRALRDTQESALAAQQQALQQGYGQAMTASQADLSRLGNLGQVAGNLTSAGQQNLTNAATAQSNIATNGQNMALKDAAALGDIGSQQQQNAQQNLGTAYSDFVEQRDYPKTQLGFMSNLARGFQIPTSTSTATTAPSQIPTTSGLSALAGGLGGIASLLGSNGKARGGRVTSPKRKPQTMGALALARR</sequence>
<feature type="region of interest" description="Disordered" evidence="1">
    <location>
        <begin position="330"/>
        <end position="354"/>
    </location>
</feature>
<name>A0A6J5RB40_9CAUD</name>
<dbReference type="EMBL" id="LR796939">
    <property type="protein sequence ID" value="CAB4176126.1"/>
    <property type="molecule type" value="Genomic_DNA"/>
</dbReference>
<dbReference type="EMBL" id="LR797150">
    <property type="protein sequence ID" value="CAB4189775.1"/>
    <property type="molecule type" value="Genomic_DNA"/>
</dbReference>
<reference evidence="4" key="1">
    <citation type="submission" date="2020-05" db="EMBL/GenBank/DDBJ databases">
        <authorList>
            <person name="Chiriac C."/>
            <person name="Salcher M."/>
            <person name="Ghai R."/>
            <person name="Kavagutti S V."/>
        </authorList>
    </citation>
    <scope>NUCLEOTIDE SEQUENCE</scope>
</reference>
<dbReference type="EMBL" id="LR796459">
    <property type="protein sequence ID" value="CAB4145411.1"/>
    <property type="molecule type" value="Genomic_DNA"/>
</dbReference>
<evidence type="ECO:0000313" key="2">
    <source>
        <dbReference type="EMBL" id="CAB4145411.1"/>
    </source>
</evidence>
<organism evidence="4">
    <name type="scientific">uncultured Caudovirales phage</name>
    <dbReference type="NCBI Taxonomy" id="2100421"/>
    <lineage>
        <taxon>Viruses</taxon>
        <taxon>Duplodnaviria</taxon>
        <taxon>Heunggongvirae</taxon>
        <taxon>Uroviricota</taxon>
        <taxon>Caudoviricetes</taxon>
        <taxon>Peduoviridae</taxon>
        <taxon>Maltschvirus</taxon>
        <taxon>Maltschvirus maltsch</taxon>
    </lineage>
</organism>
<evidence type="ECO:0000256" key="1">
    <source>
        <dbReference type="SAM" id="MobiDB-lite"/>
    </source>
</evidence>
<gene>
    <name evidence="4" type="ORF">UFOVP1204_24</name>
    <name evidence="2" type="ORF">UFOVP473_3</name>
    <name evidence="3" type="ORF">UFOVP983_3</name>
</gene>
<accession>A0A6J5RB40</accession>
<evidence type="ECO:0000313" key="4">
    <source>
        <dbReference type="EMBL" id="CAB4189775.1"/>
    </source>
</evidence>
<evidence type="ECO:0000313" key="3">
    <source>
        <dbReference type="EMBL" id="CAB4176126.1"/>
    </source>
</evidence>
<protein>
    <recommendedName>
        <fullName evidence="5">Intramolecular chaperone auto-processing domain containing protein</fullName>
    </recommendedName>
</protein>